<evidence type="ECO:0008006" key="3">
    <source>
        <dbReference type="Google" id="ProtNLM"/>
    </source>
</evidence>
<comment type="caution">
    <text evidence="1">The sequence shown here is derived from an EMBL/GenBank/DDBJ whole genome shotgun (WGS) entry which is preliminary data.</text>
</comment>
<sequence length="98" mass="11013">MLKTALETIPQLTEENYAIWKDKMTALLELRGVLDSLDKDDNTALANDVNAELKLLLILKMDRVTHNNIVTADNRGSAKLLWKAIKDRFASSQSSNRA</sequence>
<evidence type="ECO:0000313" key="1">
    <source>
        <dbReference type="EMBL" id="KAA1075861.1"/>
    </source>
</evidence>
<proteinExistence type="predicted"/>
<reference evidence="1 2" key="1">
    <citation type="submission" date="2019-05" db="EMBL/GenBank/DDBJ databases">
        <title>Emergence of the Ug99 lineage of the wheat stem rust pathogen through somatic hybridization.</title>
        <authorList>
            <person name="Li F."/>
            <person name="Upadhyaya N.M."/>
            <person name="Sperschneider J."/>
            <person name="Matny O."/>
            <person name="Nguyen-Phuc H."/>
            <person name="Mago R."/>
            <person name="Raley C."/>
            <person name="Miller M.E."/>
            <person name="Silverstein K.A.T."/>
            <person name="Henningsen E."/>
            <person name="Hirsch C.D."/>
            <person name="Visser B."/>
            <person name="Pretorius Z.A."/>
            <person name="Steffenson B.J."/>
            <person name="Schwessinger B."/>
            <person name="Dodds P.N."/>
            <person name="Figueroa M."/>
        </authorList>
    </citation>
    <scope>NUCLEOTIDE SEQUENCE [LARGE SCALE GENOMIC DNA]</scope>
    <source>
        <strain evidence="1 2">Ug99</strain>
    </source>
</reference>
<dbReference type="AlphaFoldDB" id="A0A5B0MGQ6"/>
<accession>A0A5B0MGQ6</accession>
<protein>
    <recommendedName>
        <fullName evidence="3">DUF4219 domain-containing protein</fullName>
    </recommendedName>
</protein>
<name>A0A5B0MGQ6_PUCGR</name>
<dbReference type="EMBL" id="VDEP01000471">
    <property type="protein sequence ID" value="KAA1075861.1"/>
    <property type="molecule type" value="Genomic_DNA"/>
</dbReference>
<organism evidence="1 2">
    <name type="scientific">Puccinia graminis f. sp. tritici</name>
    <dbReference type="NCBI Taxonomy" id="56615"/>
    <lineage>
        <taxon>Eukaryota</taxon>
        <taxon>Fungi</taxon>
        <taxon>Dikarya</taxon>
        <taxon>Basidiomycota</taxon>
        <taxon>Pucciniomycotina</taxon>
        <taxon>Pucciniomycetes</taxon>
        <taxon>Pucciniales</taxon>
        <taxon>Pucciniaceae</taxon>
        <taxon>Puccinia</taxon>
    </lineage>
</organism>
<evidence type="ECO:0000313" key="2">
    <source>
        <dbReference type="Proteomes" id="UP000325313"/>
    </source>
</evidence>
<gene>
    <name evidence="1" type="ORF">PGTUg99_023461</name>
</gene>
<dbReference type="Proteomes" id="UP000325313">
    <property type="component" value="Unassembled WGS sequence"/>
</dbReference>